<protein>
    <recommendedName>
        <fullName evidence="7 8">Ribonuclease P protein component</fullName>
        <shortName evidence="7">RNase P protein</shortName>
        <shortName evidence="7">RNaseP protein</shortName>
        <ecNumber evidence="7 8">3.1.26.5</ecNumber>
    </recommendedName>
    <alternativeName>
        <fullName evidence="7">Protein C5</fullName>
    </alternativeName>
</protein>
<dbReference type="Pfam" id="PF00825">
    <property type="entry name" value="Ribonuclease_P"/>
    <property type="match status" value="1"/>
</dbReference>
<accession>A0A429ZHP3</accession>
<keyword evidence="2 7" id="KW-0819">tRNA processing</keyword>
<dbReference type="GO" id="GO:0042781">
    <property type="term" value="F:3'-tRNA processing endoribonuclease activity"/>
    <property type="evidence" value="ECO:0007669"/>
    <property type="project" value="TreeGrafter"/>
</dbReference>
<comment type="subunit">
    <text evidence="7">Consists of a catalytic RNA component (M1 or rnpB) and a protein subunit.</text>
</comment>
<name>A0A429ZHP3_9ENTE</name>
<keyword evidence="6 7" id="KW-0694">RNA-binding</keyword>
<evidence type="ECO:0000256" key="4">
    <source>
        <dbReference type="ARBA" id="ARBA00022759"/>
    </source>
</evidence>
<reference evidence="9 10" key="1">
    <citation type="submission" date="2017-05" db="EMBL/GenBank/DDBJ databases">
        <title>Vagococcus spp. assemblies.</title>
        <authorList>
            <person name="Gulvik C.A."/>
        </authorList>
    </citation>
    <scope>NUCLEOTIDE SEQUENCE [LARGE SCALE GENOMIC DNA]</scope>
    <source>
        <strain evidence="9 10">NCFB 2777</strain>
    </source>
</reference>
<sequence>MKKSYRIKKESEFFEIMQKKQSFANKNFVVYVAAQESPHFRVGLSVGKKIGNAVMRNRVKRQIRESLFVLKDEIGSEYAIIVIARPNIVNLTTGEVQKNLAHVFKLANIL</sequence>
<evidence type="ECO:0000256" key="1">
    <source>
        <dbReference type="ARBA" id="ARBA00002663"/>
    </source>
</evidence>
<dbReference type="OrthoDB" id="9810867at2"/>
<keyword evidence="4 7" id="KW-0255">Endonuclease</keyword>
<dbReference type="PANTHER" id="PTHR33992">
    <property type="entry name" value="RIBONUCLEASE P PROTEIN COMPONENT"/>
    <property type="match status" value="1"/>
</dbReference>
<dbReference type="EMBL" id="NGJU01000019">
    <property type="protein sequence ID" value="RST93189.1"/>
    <property type="molecule type" value="Genomic_DNA"/>
</dbReference>
<dbReference type="GO" id="GO:0001682">
    <property type="term" value="P:tRNA 5'-leader removal"/>
    <property type="evidence" value="ECO:0007669"/>
    <property type="project" value="UniProtKB-UniRule"/>
</dbReference>
<evidence type="ECO:0000313" key="10">
    <source>
        <dbReference type="Proteomes" id="UP000287239"/>
    </source>
</evidence>
<organism evidence="9 10">
    <name type="scientific">Vagococcus salmoninarum</name>
    <dbReference type="NCBI Taxonomy" id="2739"/>
    <lineage>
        <taxon>Bacteria</taxon>
        <taxon>Bacillati</taxon>
        <taxon>Bacillota</taxon>
        <taxon>Bacilli</taxon>
        <taxon>Lactobacillales</taxon>
        <taxon>Enterococcaceae</taxon>
        <taxon>Vagococcus</taxon>
    </lineage>
</organism>
<dbReference type="InterPro" id="IPR020539">
    <property type="entry name" value="RNase_P_CS"/>
</dbReference>
<gene>
    <name evidence="7" type="primary">rnpA</name>
    <name evidence="9" type="ORF">CBF35_12005</name>
</gene>
<dbReference type="FunFam" id="3.30.230.10:FF:000021">
    <property type="entry name" value="Ribonuclease P protein component"/>
    <property type="match status" value="1"/>
</dbReference>
<dbReference type="InterPro" id="IPR014721">
    <property type="entry name" value="Ribsml_uS5_D2-typ_fold_subgr"/>
</dbReference>
<dbReference type="InterPro" id="IPR020568">
    <property type="entry name" value="Ribosomal_Su5_D2-typ_SF"/>
</dbReference>
<comment type="function">
    <text evidence="1 7">RNaseP catalyzes the removal of the 5'-leader sequence from pre-tRNA to produce the mature 5'-terminus. It can also cleave other RNA substrates such as 4.5S RNA. The protein component plays an auxiliary but essential role in vivo by binding to the 5'-leader sequence and broadening the substrate specificity of the ribozyme.</text>
</comment>
<dbReference type="GO" id="GO:0000049">
    <property type="term" value="F:tRNA binding"/>
    <property type="evidence" value="ECO:0007669"/>
    <property type="project" value="UniProtKB-UniRule"/>
</dbReference>
<keyword evidence="3 7" id="KW-0540">Nuclease</keyword>
<dbReference type="GO" id="GO:0004526">
    <property type="term" value="F:ribonuclease P activity"/>
    <property type="evidence" value="ECO:0007669"/>
    <property type="project" value="UniProtKB-UniRule"/>
</dbReference>
<evidence type="ECO:0000256" key="3">
    <source>
        <dbReference type="ARBA" id="ARBA00022722"/>
    </source>
</evidence>
<dbReference type="GO" id="GO:0030677">
    <property type="term" value="C:ribonuclease P complex"/>
    <property type="evidence" value="ECO:0007669"/>
    <property type="project" value="TreeGrafter"/>
</dbReference>
<dbReference type="GeneID" id="98569063"/>
<keyword evidence="10" id="KW-1185">Reference proteome</keyword>
<proteinExistence type="inferred from homology"/>
<evidence type="ECO:0000256" key="6">
    <source>
        <dbReference type="ARBA" id="ARBA00022884"/>
    </source>
</evidence>
<dbReference type="AlphaFoldDB" id="A0A429ZHP3"/>
<dbReference type="HAMAP" id="MF_00227">
    <property type="entry name" value="RNase_P"/>
    <property type="match status" value="1"/>
</dbReference>
<evidence type="ECO:0000313" key="9">
    <source>
        <dbReference type="EMBL" id="RST93189.1"/>
    </source>
</evidence>
<dbReference type="Gene3D" id="3.30.230.10">
    <property type="match status" value="1"/>
</dbReference>
<dbReference type="PANTHER" id="PTHR33992:SF1">
    <property type="entry name" value="RIBONUCLEASE P PROTEIN COMPONENT"/>
    <property type="match status" value="1"/>
</dbReference>
<dbReference type="InterPro" id="IPR000100">
    <property type="entry name" value="RNase_P"/>
</dbReference>
<comment type="catalytic activity">
    <reaction evidence="7">
        <text>Endonucleolytic cleavage of RNA, removing 5'-extranucleotides from tRNA precursor.</text>
        <dbReference type="EC" id="3.1.26.5"/>
    </reaction>
</comment>
<evidence type="ECO:0000256" key="8">
    <source>
        <dbReference type="NCBIfam" id="TIGR00188"/>
    </source>
</evidence>
<dbReference type="SUPFAM" id="SSF54211">
    <property type="entry name" value="Ribosomal protein S5 domain 2-like"/>
    <property type="match status" value="1"/>
</dbReference>
<evidence type="ECO:0000256" key="7">
    <source>
        <dbReference type="HAMAP-Rule" id="MF_00227"/>
    </source>
</evidence>
<evidence type="ECO:0000256" key="5">
    <source>
        <dbReference type="ARBA" id="ARBA00022801"/>
    </source>
</evidence>
<dbReference type="PROSITE" id="PS00648">
    <property type="entry name" value="RIBONUCLEASE_P"/>
    <property type="match status" value="1"/>
</dbReference>
<keyword evidence="5 7" id="KW-0378">Hydrolase</keyword>
<dbReference type="EC" id="3.1.26.5" evidence="7 8"/>
<comment type="caution">
    <text evidence="9">The sequence shown here is derived from an EMBL/GenBank/DDBJ whole genome shotgun (WGS) entry which is preliminary data.</text>
</comment>
<comment type="similarity">
    <text evidence="7">Belongs to the RnpA family.</text>
</comment>
<dbReference type="RefSeq" id="WP_126781425.1">
    <property type="nucleotide sequence ID" value="NZ_CAUQJP010000017.1"/>
</dbReference>
<evidence type="ECO:0000256" key="2">
    <source>
        <dbReference type="ARBA" id="ARBA00022694"/>
    </source>
</evidence>
<dbReference type="Proteomes" id="UP000287239">
    <property type="component" value="Unassembled WGS sequence"/>
</dbReference>
<dbReference type="NCBIfam" id="TIGR00188">
    <property type="entry name" value="rnpA"/>
    <property type="match status" value="1"/>
</dbReference>